<proteinExistence type="predicted"/>
<dbReference type="AlphaFoldDB" id="A0A8X7PBE7"/>
<evidence type="ECO:0000313" key="2">
    <source>
        <dbReference type="Proteomes" id="UP000886595"/>
    </source>
</evidence>
<dbReference type="EMBL" id="JAAMPC010000017">
    <property type="protein sequence ID" value="KAG2248801.1"/>
    <property type="molecule type" value="Genomic_DNA"/>
</dbReference>
<dbReference type="Proteomes" id="UP000886595">
    <property type="component" value="Unassembled WGS sequence"/>
</dbReference>
<evidence type="ECO:0000313" key="1">
    <source>
        <dbReference type="EMBL" id="KAG2248801.1"/>
    </source>
</evidence>
<comment type="caution">
    <text evidence="1">The sequence shown here is derived from an EMBL/GenBank/DDBJ whole genome shotgun (WGS) entry which is preliminary data.</text>
</comment>
<protein>
    <submittedName>
        <fullName evidence="1">Uncharacterized protein</fullName>
    </submittedName>
</protein>
<name>A0A8X7PBE7_BRACI</name>
<accession>A0A8X7PBE7</accession>
<dbReference type="OrthoDB" id="10541414at2759"/>
<gene>
    <name evidence="1" type="ORF">Bca52824_088429</name>
</gene>
<reference evidence="1 2" key="1">
    <citation type="submission" date="2020-02" db="EMBL/GenBank/DDBJ databases">
        <authorList>
            <person name="Ma Q."/>
            <person name="Huang Y."/>
            <person name="Song X."/>
            <person name="Pei D."/>
        </authorList>
    </citation>
    <scope>NUCLEOTIDE SEQUENCE [LARGE SCALE GENOMIC DNA]</scope>
    <source>
        <strain evidence="1">Sxm20200214</strain>
        <tissue evidence="1">Leaf</tissue>
    </source>
</reference>
<keyword evidence="2" id="KW-1185">Reference proteome</keyword>
<organism evidence="1 2">
    <name type="scientific">Brassica carinata</name>
    <name type="common">Ethiopian mustard</name>
    <name type="synonym">Abyssinian cabbage</name>
    <dbReference type="NCBI Taxonomy" id="52824"/>
    <lineage>
        <taxon>Eukaryota</taxon>
        <taxon>Viridiplantae</taxon>
        <taxon>Streptophyta</taxon>
        <taxon>Embryophyta</taxon>
        <taxon>Tracheophyta</taxon>
        <taxon>Spermatophyta</taxon>
        <taxon>Magnoliopsida</taxon>
        <taxon>eudicotyledons</taxon>
        <taxon>Gunneridae</taxon>
        <taxon>Pentapetalae</taxon>
        <taxon>rosids</taxon>
        <taxon>malvids</taxon>
        <taxon>Brassicales</taxon>
        <taxon>Brassicaceae</taxon>
        <taxon>Brassiceae</taxon>
        <taxon>Brassica</taxon>
    </lineage>
</organism>
<sequence>MEAITDLSTPAFLREVEASSASPPPVQVPGKGSLVLVETAWWLLSSGCLFGSEWMRYRYKVKLSIIGDDDKRKKVEALVSSSSPPASACLSSGQPPTGEVLFLESRRGCGKDGTSWFGCLCSRRRRVNLSGGKGDDACDAFSWVFAVNSGG</sequence>